<organism evidence="2">
    <name type="scientific">Pseudoalteromonas translucida KMM 520</name>
    <dbReference type="NCBI Taxonomy" id="1315283"/>
    <lineage>
        <taxon>Bacteria</taxon>
        <taxon>Pseudomonadati</taxon>
        <taxon>Pseudomonadota</taxon>
        <taxon>Gammaproteobacteria</taxon>
        <taxon>Alteromonadales</taxon>
        <taxon>Pseudoalteromonadaceae</taxon>
        <taxon>Pseudoalteromonas</taxon>
    </lineage>
</organism>
<dbReference type="EMBL" id="CP011034">
    <property type="protein sequence ID" value="ALS32741.1"/>
    <property type="molecule type" value="Genomic_DNA"/>
</dbReference>
<keyword evidence="1" id="KW-0472">Membrane</keyword>
<dbReference type="PATRIC" id="fig|1315283.4.peg.1336"/>
<dbReference type="OrthoDB" id="6638359at2"/>
<evidence type="ECO:0000313" key="2">
    <source>
        <dbReference type="EMBL" id="ALS32741.1"/>
    </source>
</evidence>
<reference evidence="2 3" key="1">
    <citation type="submission" date="2015-03" db="EMBL/GenBank/DDBJ databases">
        <authorList>
            <person name="Murphy D."/>
        </authorList>
    </citation>
    <scope>NUCLEOTIDE SEQUENCE [LARGE SCALE GENOMIC DNA]</scope>
    <source>
        <strain evidence="2 3">KMM 520</strain>
    </source>
</reference>
<dbReference type="AlphaFoldDB" id="A0A0U2VGZ7"/>
<name>A0A0U2VGZ7_9GAMM</name>
<evidence type="ECO:0000313" key="3">
    <source>
        <dbReference type="Proteomes" id="UP000065261"/>
    </source>
</evidence>
<accession>A0A0U2VGZ7</accession>
<gene>
    <name evidence="2" type="ORF">PTRA_a1543</name>
</gene>
<keyword evidence="1" id="KW-1133">Transmembrane helix</keyword>
<dbReference type="Proteomes" id="UP000065261">
    <property type="component" value="Chromosome I"/>
</dbReference>
<protein>
    <submittedName>
        <fullName evidence="2">Uncharacterized protein</fullName>
    </submittedName>
</protein>
<keyword evidence="1" id="KW-0812">Transmembrane</keyword>
<evidence type="ECO:0000256" key="1">
    <source>
        <dbReference type="SAM" id="Phobius"/>
    </source>
</evidence>
<dbReference type="KEGG" id="ptn:PTRA_a1543"/>
<feature type="transmembrane region" description="Helical" evidence="1">
    <location>
        <begin position="65"/>
        <end position="84"/>
    </location>
</feature>
<proteinExistence type="predicted"/>
<feature type="transmembrane region" description="Helical" evidence="1">
    <location>
        <begin position="5"/>
        <end position="21"/>
    </location>
</feature>
<feature type="transmembrane region" description="Helical" evidence="1">
    <location>
        <begin position="27"/>
        <end position="44"/>
    </location>
</feature>
<sequence length="196" mass="21028">MLKIIGWVLGIVAIGFVGMYFDKGEFLAGFVCVLAIGFLIPPLLNKINKNSKESAEKKGKEYKELTPKSSIIGGVVLLIIAAIMGNGSSNNEQVALPSWYDSSATELVSKKASDWHKATDSQKLSASADIIYTVWKDGKLKPKISNKIKSVDDIKPFANGLAKELDKAFDGSPSETGANPAIKEGAVTLLVLNGWI</sequence>
<dbReference type="RefSeq" id="WP_058373171.1">
    <property type="nucleotide sequence ID" value="NZ_CP011034.1"/>
</dbReference>